<evidence type="ECO:0000313" key="4">
    <source>
        <dbReference type="EMBL" id="CAD9237865.1"/>
    </source>
</evidence>
<dbReference type="Gene3D" id="1.25.10.10">
    <property type="entry name" value="Leucine-rich Repeat Variant"/>
    <property type="match status" value="1"/>
</dbReference>
<dbReference type="EMBL" id="HBGH01017917">
    <property type="protein sequence ID" value="CAD9237866.1"/>
    <property type="molecule type" value="Transcribed_RNA"/>
</dbReference>
<protein>
    <recommendedName>
        <fullName evidence="6">HECT-type E3 ubiquitin transferase</fullName>
    </recommendedName>
</protein>
<dbReference type="EMBL" id="HBGH01017916">
    <property type="protein sequence ID" value="CAD9237865.1"/>
    <property type="molecule type" value="Transcribed_RNA"/>
</dbReference>
<dbReference type="SUPFAM" id="SSF48371">
    <property type="entry name" value="ARM repeat"/>
    <property type="match status" value="1"/>
</dbReference>
<name>A0A6T6CV04_9RHOD</name>
<gene>
    <name evidence="4" type="ORF">CCAE0312_LOCUS9964</name>
    <name evidence="5" type="ORF">CCAE0312_LOCUS9965</name>
</gene>
<sequence length="2181" mass="238283">MGKVRSRRIATPSAHLVPIIESVVRSEDNDALKHVLRGLTPTLSFERSDERSLLGWAEVLDRFDDVLERYIKIDRSIQALENKDPSESLSSRNVDDEQGVTSTEPDVELVEMVLTVTLALIKGTSSETRSVYNSTEHLISLLGARSPRVVSLALEILATLLQRLQKPRVPRLHGNLELLNRLLALSKGWGGREKSLGIVDCCSASVQNLPEEGSIVKFEFDPIEESGKQDGLTRREERVAVEIDTRRDQGIDEVEILRQHEGRVNLPQKLRFAAIASIRLSRAFTSGLEARRQQANIRVLALSAVAQMNFSNDVVGLEFQSEGELVADLVQAATDSAMEMPSELPIYLRCNIFRCLASICYERRRFQQISSAAGISSHHGILPAFVRSEIAKIVMDVRNQRGAVGDVPDCDGASRDRRRMFEGALVLVRALATPVGGNAYGAPSLVTSGMIGSLVPLLRERSDKHSRIICEAIRCLCTIIENTPAAYGPAAFRDHNGIELLAHRIVDEILDGEGMNSDDDDDDESVERGALAARGETRELYERLGRAPPPSFQEALEHPAPSSSTASRGMLTQSRWVLLRELFRLLSLVHGNIGIAPREMAGGPLPRALRRVLARPFYYGGGLFAAAASAATDIAHAEPTATQLLAEVGIPNALLKSISLGLPPSHEAVKCIPSVLAAICLSSSGLKCVTESNPLKPFLLRLATPFYSRATFGGETPMTIGNGLDELMRHVPSLKSAGLEAILAFLDSASEFARTKVESVPENSQDIKSDSMDSTHSQLDRMRLGVTYTSARLGGFAGATSDHQNGRLHRLLSLRYAVALSSASNAGTKSAVAPSYCLAAIVSGLRNLDSKFGPTVLSILFEYIKNDAKSFLKIMSRFGESKIDEERGTAEMPADIVELRNQLDEVARLLRVDIVILTGLSKGPGFSLSLWEPTIISQIGSLIGTCERLARWHLARSFSSLTVETAEDYDFCRAHVTAASISTMVPIDSNRATELTRKIVSAAGLSSQDESIMTELAKKQMVPPSERTRVTRTLRGLSWSLAVLAASTERLYVTLARGLTNSMKRSRETASTLQRMRTFAANIARTFVLHLGAAQSLWHYEVPFCGDRTVVAAWDYLRGLTSGMREVFFDEAKGTTQKLILEEFCSAGGLTLLVEVLRLREILKVLNETQVNKTPTSVDELGGMAPPVALGAAYIAVNEYRLSRSVTADSINFEDPKSGTQGENPQSQSEFPILCSQGELIQMKHALAALEHHATTINVRFRLRACCWDTLKACGALIRLLTAGSGMPSVHPTNTQQFGNPNTSKGWEVIDLQRTCQGYVLEILSGLMQDPAILFETELSREFMGSDVLGIIQTVADSSNLAMNNSRERMVGELPADPLSTNPEVAWVLEAGFRLPDISAAMSAGVGLSREELLDWLLLHANNYNAEEQSHEHPVRGEDVIGDQLEPTSKMLGADCELKRDWRIVLNHQFIRQVDDLKHVVADGGKDIVSLLGTVIQASPVLKDGDHLDKPITQVTYSRFRNSFFSSVEPLLLHSLRCQPESGSDSPFIAVELQAALERAGFFNDESRRQCAHQMVQGLEDYATKVLSYDSAREASYGLHASVAHACALWVRAGNWKNRQAILEIGGVNKCMKILREVSGGSQRSRGLSPMVVRSPNADEDASRNLFSLTIEDRCDCIKSKYPALQDHRSRLIAICCLFLDAFIRFPSREENDTVAPGPAPNPESHGGLPPIRFKFGDVQASSQDSEELTAQREIEEAVRKAITCLRQILPASHSLPLALSRAELIDLSIEILRKEDSPEVVSAILVLVASLTVDFETASKLVPVGLGVLLSDKILAGPAHAKCSSLLRTIIRHVVEDPDTLEEAMVSELRNVVGGVRSGRIASSIRSIVSSTINLAMRNSELYCRALVMTCRLRGSAVVSPSGDAEVQRSPPRERRNVVVVVRALLSLLNESTISGKTDDDDETRNVVCKRVLFAVETLAELVLISPACCDVLFASNAPDGSNRSAMRYILSLERILPLTSGSGGSDRSTALVGAPIVRSIIRRTDHYHVDAVKELVSFVDERLEHGMSLLPGVRTLIVCLSPAPPAHVLRTMIKHELDKKLAVYLDRIDATTLEGHELAEGILRRLEGLGQVSSKLAIEARDDIDEISDDGIGVAIDEATGMAIDEPSAVATLRSALEW</sequence>
<proteinExistence type="predicted"/>
<dbReference type="InterPro" id="IPR010309">
    <property type="entry name" value="E3_Ub_ligase_DUF908"/>
</dbReference>
<reference evidence="5" key="1">
    <citation type="submission" date="2021-01" db="EMBL/GenBank/DDBJ databases">
        <authorList>
            <person name="Corre E."/>
            <person name="Pelletier E."/>
            <person name="Niang G."/>
            <person name="Scheremetjew M."/>
            <person name="Finn R."/>
            <person name="Kale V."/>
            <person name="Holt S."/>
            <person name="Cochrane G."/>
            <person name="Meng A."/>
            <person name="Brown T."/>
            <person name="Cohen L."/>
        </authorList>
    </citation>
    <scope>NUCLEOTIDE SEQUENCE</scope>
    <source>
        <strain evidence="5">SAG 36.94</strain>
    </source>
</reference>
<evidence type="ECO:0000256" key="1">
    <source>
        <dbReference type="SAM" id="MobiDB-lite"/>
    </source>
</evidence>
<accession>A0A6T6CV04</accession>
<evidence type="ECO:0000313" key="5">
    <source>
        <dbReference type="EMBL" id="CAD9237866.1"/>
    </source>
</evidence>
<dbReference type="InterPro" id="IPR010314">
    <property type="entry name" value="E3_Ub_ligase_DUF913"/>
</dbReference>
<dbReference type="InterPro" id="IPR016024">
    <property type="entry name" value="ARM-type_fold"/>
</dbReference>
<evidence type="ECO:0000259" key="3">
    <source>
        <dbReference type="Pfam" id="PF06025"/>
    </source>
</evidence>
<feature type="domain" description="DUF908" evidence="2">
    <location>
        <begin position="106"/>
        <end position="230"/>
    </location>
</feature>
<dbReference type="InterPro" id="IPR011989">
    <property type="entry name" value="ARM-like"/>
</dbReference>
<organism evidence="5">
    <name type="scientific">Compsopogon caeruleus</name>
    <dbReference type="NCBI Taxonomy" id="31354"/>
    <lineage>
        <taxon>Eukaryota</taxon>
        <taxon>Rhodophyta</taxon>
        <taxon>Compsopogonophyceae</taxon>
        <taxon>Compsopogonales</taxon>
        <taxon>Compsopogonaceae</taxon>
        <taxon>Compsopogon</taxon>
    </lineage>
</organism>
<feature type="domain" description="DUF913" evidence="3">
    <location>
        <begin position="474"/>
        <end position="758"/>
    </location>
</feature>
<dbReference type="Pfam" id="PF06012">
    <property type="entry name" value="DUF908"/>
    <property type="match status" value="2"/>
</dbReference>
<evidence type="ECO:0000259" key="2">
    <source>
        <dbReference type="Pfam" id="PF06012"/>
    </source>
</evidence>
<feature type="region of interest" description="Disordered" evidence="1">
    <location>
        <begin position="82"/>
        <end position="102"/>
    </location>
</feature>
<feature type="domain" description="DUF908" evidence="2">
    <location>
        <begin position="240"/>
        <end position="388"/>
    </location>
</feature>
<dbReference type="Pfam" id="PF06025">
    <property type="entry name" value="DUF913"/>
    <property type="match status" value="1"/>
</dbReference>
<feature type="region of interest" description="Disordered" evidence="1">
    <location>
        <begin position="547"/>
        <end position="567"/>
    </location>
</feature>
<evidence type="ECO:0008006" key="6">
    <source>
        <dbReference type="Google" id="ProtNLM"/>
    </source>
</evidence>